<keyword evidence="2" id="KW-1185">Reference proteome</keyword>
<feature type="non-terminal residue" evidence="1">
    <location>
        <position position="1"/>
    </location>
</feature>
<comment type="caution">
    <text evidence="1">The sequence shown here is derived from an EMBL/GenBank/DDBJ whole genome shotgun (WGS) entry which is preliminary data.</text>
</comment>
<reference evidence="1" key="2">
    <citation type="journal article" date="2022" name="New Phytol.">
        <title>Evolutionary transition to the ectomycorrhizal habit in the genomes of a hyperdiverse lineage of mushroom-forming fungi.</title>
        <authorList>
            <person name="Looney B."/>
            <person name="Miyauchi S."/>
            <person name="Morin E."/>
            <person name="Drula E."/>
            <person name="Courty P.E."/>
            <person name="Kohler A."/>
            <person name="Kuo A."/>
            <person name="LaButti K."/>
            <person name="Pangilinan J."/>
            <person name="Lipzen A."/>
            <person name="Riley R."/>
            <person name="Andreopoulos W."/>
            <person name="He G."/>
            <person name="Johnson J."/>
            <person name="Nolan M."/>
            <person name="Tritt A."/>
            <person name="Barry K.W."/>
            <person name="Grigoriev I.V."/>
            <person name="Nagy L.G."/>
            <person name="Hibbett D."/>
            <person name="Henrissat B."/>
            <person name="Matheny P.B."/>
            <person name="Labbe J."/>
            <person name="Martin F.M."/>
        </authorList>
    </citation>
    <scope>NUCLEOTIDE SEQUENCE</scope>
    <source>
        <strain evidence="1">EC-137</strain>
    </source>
</reference>
<evidence type="ECO:0000313" key="2">
    <source>
        <dbReference type="Proteomes" id="UP000814128"/>
    </source>
</evidence>
<dbReference type="Proteomes" id="UP000814128">
    <property type="component" value="Unassembled WGS sequence"/>
</dbReference>
<evidence type="ECO:0000313" key="1">
    <source>
        <dbReference type="EMBL" id="KAI0030079.1"/>
    </source>
</evidence>
<proteinExistence type="predicted"/>
<dbReference type="EMBL" id="MU273641">
    <property type="protein sequence ID" value="KAI0030079.1"/>
    <property type="molecule type" value="Genomic_DNA"/>
</dbReference>
<accession>A0ACB8QE27</accession>
<sequence length="324" mass="35820">EAHPFPPEIIERIISSLFTTKSTFSTAESVFRVSHQFRTIALRIYFRRVVLPSRTGATRILQTPRVSEWLRRVIIFAHILSTSVSLRSLGLLGVEIDFSLETLGVQSFNIQDTGANLPAGLETLRLARLPYITASMLRSVASHCPSLKDLELGVMERLDTTCCWTCLADSEACVAHSPVGRHGQDFDSLVTSFSQALQPLQHLRQLSLGIFLSHSTLVPVHLDLHGPSRALAIVGTPSGDNSSAPQTPSSGCCAICIRQYSAQVRRNELLASVRLAQHLPKVESLRWGSWFTGHRVNGSEGAEVLWTTFGATREMGRVKVRRIR</sequence>
<gene>
    <name evidence="1" type="ORF">K488DRAFT_55044</name>
</gene>
<reference evidence="1" key="1">
    <citation type="submission" date="2021-02" db="EMBL/GenBank/DDBJ databases">
        <authorList>
            <consortium name="DOE Joint Genome Institute"/>
            <person name="Ahrendt S."/>
            <person name="Looney B.P."/>
            <person name="Miyauchi S."/>
            <person name="Morin E."/>
            <person name="Drula E."/>
            <person name="Courty P.E."/>
            <person name="Chicoki N."/>
            <person name="Fauchery L."/>
            <person name="Kohler A."/>
            <person name="Kuo A."/>
            <person name="Labutti K."/>
            <person name="Pangilinan J."/>
            <person name="Lipzen A."/>
            <person name="Riley R."/>
            <person name="Andreopoulos W."/>
            <person name="He G."/>
            <person name="Johnson J."/>
            <person name="Barry K.W."/>
            <person name="Grigoriev I.V."/>
            <person name="Nagy L."/>
            <person name="Hibbett D."/>
            <person name="Henrissat B."/>
            <person name="Matheny P.B."/>
            <person name="Labbe J."/>
            <person name="Martin F."/>
        </authorList>
    </citation>
    <scope>NUCLEOTIDE SEQUENCE</scope>
    <source>
        <strain evidence="1">EC-137</strain>
    </source>
</reference>
<name>A0ACB8QE27_9AGAM</name>
<organism evidence="1 2">
    <name type="scientific">Vararia minispora EC-137</name>
    <dbReference type="NCBI Taxonomy" id="1314806"/>
    <lineage>
        <taxon>Eukaryota</taxon>
        <taxon>Fungi</taxon>
        <taxon>Dikarya</taxon>
        <taxon>Basidiomycota</taxon>
        <taxon>Agaricomycotina</taxon>
        <taxon>Agaricomycetes</taxon>
        <taxon>Russulales</taxon>
        <taxon>Lachnocladiaceae</taxon>
        <taxon>Vararia</taxon>
    </lineage>
</organism>
<protein>
    <submittedName>
        <fullName evidence="1">Uncharacterized protein</fullName>
    </submittedName>
</protein>